<keyword evidence="6" id="KW-1185">Reference proteome</keyword>
<organism evidence="5 6">
    <name type="scientific">Rhodovibrio sodomensis</name>
    <dbReference type="NCBI Taxonomy" id="1088"/>
    <lineage>
        <taxon>Bacteria</taxon>
        <taxon>Pseudomonadati</taxon>
        <taxon>Pseudomonadota</taxon>
        <taxon>Alphaproteobacteria</taxon>
        <taxon>Rhodospirillales</taxon>
        <taxon>Rhodovibrionaceae</taxon>
        <taxon>Rhodovibrio</taxon>
    </lineage>
</organism>
<dbReference type="Gene3D" id="1.10.10.60">
    <property type="entry name" value="Homeodomain-like"/>
    <property type="match status" value="1"/>
</dbReference>
<feature type="region of interest" description="Disordered" evidence="2">
    <location>
        <begin position="484"/>
        <end position="504"/>
    </location>
</feature>
<evidence type="ECO:0000313" key="6">
    <source>
        <dbReference type="Proteomes" id="UP001296873"/>
    </source>
</evidence>
<dbReference type="EMBL" id="NRRL01000072">
    <property type="protein sequence ID" value="MBK1670043.1"/>
    <property type="molecule type" value="Genomic_DNA"/>
</dbReference>
<feature type="domain" description="Integrase catalytic" evidence="4">
    <location>
        <begin position="120"/>
        <end position="310"/>
    </location>
</feature>
<reference evidence="5 6" key="1">
    <citation type="journal article" date="2020" name="Microorganisms">
        <title>Osmotic Adaptation and Compatible Solute Biosynthesis of Phototrophic Bacteria as Revealed from Genome Analyses.</title>
        <authorList>
            <person name="Imhoff J.F."/>
            <person name="Rahn T."/>
            <person name="Kunzel S."/>
            <person name="Keller A."/>
            <person name="Neulinger S.C."/>
        </authorList>
    </citation>
    <scope>NUCLEOTIDE SEQUENCE [LARGE SCALE GENOMIC DNA]</scope>
    <source>
        <strain evidence="5 6">DSM 9895</strain>
    </source>
</reference>
<dbReference type="Gene3D" id="3.30.420.10">
    <property type="entry name" value="Ribonuclease H-like superfamily/Ribonuclease H"/>
    <property type="match status" value="1"/>
</dbReference>
<proteinExistence type="inferred from homology"/>
<sequence length="504" mass="56400">MRKIRDVLRLHYENGLSKRRIAPRVGLGVTTVADYLRRFRESGLSWPLPAEMADSELERRLFPVTRSTPAHERPLPDWAWVHRELRRKGVTLSLVWAEYRAAHPDGLGFTAFCNHYRAWERRLPRTMRHRHRAGEKLFVDYAGYTVPVSDPATGETHHAAIFVAVLGASSLTYAEATWSQGLSDWLTSHANTFAFLGGVPAEVVCDNVKSGVTMPDRYEPRPNKSYAQLAAHYGTSVSATRVAKPRDKAKVEAGVKLVTQALARLRHRTFFSLAELNDAIRTEIDRINGKVMRHMGESRRALFERLDRPELRALPRTPYQPTEVRFRTVGRDYHVNIDQHGYSVPHELVGAQVEVHVSRDAVEIHHDGKRVAVHRRSTVAGEHSTQDGHRPPGHRAYAGWTPASARQAAQAVGPATAGMVDAVLSDSRPDQALRTCAGILRLGREYGTDRLEAACRRGLSVGAVSYTSLQSILARDLDRVAVQDRPSAPVNDNHANVRGAQYYQ</sequence>
<dbReference type="InterPro" id="IPR012337">
    <property type="entry name" value="RNaseH-like_sf"/>
</dbReference>
<evidence type="ECO:0000259" key="4">
    <source>
        <dbReference type="PROSITE" id="PS50994"/>
    </source>
</evidence>
<evidence type="ECO:0008006" key="7">
    <source>
        <dbReference type="Google" id="ProtNLM"/>
    </source>
</evidence>
<dbReference type="InterPro" id="IPR017895">
    <property type="entry name" value="HTH_IS408/IS1162_type"/>
</dbReference>
<accession>A0ABS1DJZ8</accession>
<dbReference type="PROSITE" id="PS50532">
    <property type="entry name" value="HTH_IS408"/>
    <property type="match status" value="1"/>
</dbReference>
<dbReference type="SUPFAM" id="SSF53098">
    <property type="entry name" value="Ribonuclease H-like"/>
    <property type="match status" value="1"/>
</dbReference>
<evidence type="ECO:0000259" key="3">
    <source>
        <dbReference type="PROSITE" id="PS50532"/>
    </source>
</evidence>
<dbReference type="Pfam" id="PF22483">
    <property type="entry name" value="Mu-transpos_C_2"/>
    <property type="match status" value="1"/>
</dbReference>
<protein>
    <recommendedName>
        <fullName evidence="7">IS21 family transposase</fullName>
    </recommendedName>
</protein>
<dbReference type="InterPro" id="IPR001584">
    <property type="entry name" value="Integrase_cat-core"/>
</dbReference>
<evidence type="ECO:0000256" key="1">
    <source>
        <dbReference type="ARBA" id="ARBA00009277"/>
    </source>
</evidence>
<feature type="region of interest" description="Disordered" evidence="2">
    <location>
        <begin position="377"/>
        <end position="396"/>
    </location>
</feature>
<dbReference type="PANTHER" id="PTHR35004:SF8">
    <property type="entry name" value="TRANSPOSASE RV3428C-RELATED"/>
    <property type="match status" value="1"/>
</dbReference>
<dbReference type="InterPro" id="IPR036397">
    <property type="entry name" value="RNaseH_sf"/>
</dbReference>
<comment type="similarity">
    <text evidence="1">Belongs to the transposase IS21/IS408/IS1162 family.</text>
</comment>
<dbReference type="PANTHER" id="PTHR35004">
    <property type="entry name" value="TRANSPOSASE RV3428C-RELATED"/>
    <property type="match status" value="1"/>
</dbReference>
<dbReference type="Proteomes" id="UP001296873">
    <property type="component" value="Unassembled WGS sequence"/>
</dbReference>
<evidence type="ECO:0000256" key="2">
    <source>
        <dbReference type="SAM" id="MobiDB-lite"/>
    </source>
</evidence>
<dbReference type="PROSITE" id="PS50994">
    <property type="entry name" value="INTEGRASE"/>
    <property type="match status" value="1"/>
</dbReference>
<dbReference type="NCBIfam" id="NF033546">
    <property type="entry name" value="transpos_IS21"/>
    <property type="match status" value="1"/>
</dbReference>
<gene>
    <name evidence="5" type="ORF">CKO28_18575</name>
</gene>
<dbReference type="InterPro" id="IPR054353">
    <property type="entry name" value="IstA-like_C"/>
</dbReference>
<dbReference type="RefSeq" id="WP_200342391.1">
    <property type="nucleotide sequence ID" value="NZ_NRRL01000072.1"/>
</dbReference>
<evidence type="ECO:0000313" key="5">
    <source>
        <dbReference type="EMBL" id="MBK1670043.1"/>
    </source>
</evidence>
<name>A0ABS1DJZ8_9PROT</name>
<feature type="domain" description="HTH IS408-type" evidence="3">
    <location>
        <begin position="4"/>
        <end position="85"/>
    </location>
</feature>
<comment type="caution">
    <text evidence="5">The sequence shown here is derived from an EMBL/GenBank/DDBJ whole genome shotgun (WGS) entry which is preliminary data.</text>
</comment>